<dbReference type="EMBL" id="BSXT01002384">
    <property type="protein sequence ID" value="GMF48606.1"/>
    <property type="molecule type" value="Genomic_DNA"/>
</dbReference>
<gene>
    <name evidence="1" type="ORF">Pfra01_001885100</name>
</gene>
<name>A0A9W6XZ55_9STRA</name>
<proteinExistence type="predicted"/>
<dbReference type="Proteomes" id="UP001165121">
    <property type="component" value="Unassembled WGS sequence"/>
</dbReference>
<organism evidence="1 2">
    <name type="scientific">Phytophthora fragariaefolia</name>
    <dbReference type="NCBI Taxonomy" id="1490495"/>
    <lineage>
        <taxon>Eukaryota</taxon>
        <taxon>Sar</taxon>
        <taxon>Stramenopiles</taxon>
        <taxon>Oomycota</taxon>
        <taxon>Peronosporomycetes</taxon>
        <taxon>Peronosporales</taxon>
        <taxon>Peronosporaceae</taxon>
        <taxon>Phytophthora</taxon>
    </lineage>
</organism>
<reference evidence="1" key="1">
    <citation type="submission" date="2023-04" db="EMBL/GenBank/DDBJ databases">
        <title>Phytophthora fragariaefolia NBRC 109709.</title>
        <authorList>
            <person name="Ichikawa N."/>
            <person name="Sato H."/>
            <person name="Tonouchi N."/>
        </authorList>
    </citation>
    <scope>NUCLEOTIDE SEQUENCE</scope>
    <source>
        <strain evidence="1">NBRC 109709</strain>
    </source>
</reference>
<keyword evidence="2" id="KW-1185">Reference proteome</keyword>
<sequence length="120" mass="13347">MRTHSPAVADWKLPKGILRYLSVTKELRLQVREDRGTDELLEAVAYADFVTDKEDRKSAGPVNGMPVSWAYKKQGGVPLSTPEAEYTVALVIAMDLLGVVELFGELSVKHQVPMTLRVHN</sequence>
<evidence type="ECO:0000313" key="2">
    <source>
        <dbReference type="Proteomes" id="UP001165121"/>
    </source>
</evidence>
<protein>
    <submittedName>
        <fullName evidence="1">Unnamed protein product</fullName>
    </submittedName>
</protein>
<dbReference type="AlphaFoldDB" id="A0A9W6XZ55"/>
<evidence type="ECO:0000313" key="1">
    <source>
        <dbReference type="EMBL" id="GMF48606.1"/>
    </source>
</evidence>
<comment type="caution">
    <text evidence="1">The sequence shown here is derived from an EMBL/GenBank/DDBJ whole genome shotgun (WGS) entry which is preliminary data.</text>
</comment>
<dbReference type="OrthoDB" id="123335at2759"/>
<accession>A0A9W6XZ55</accession>